<feature type="transmembrane region" description="Helical" evidence="7">
    <location>
        <begin position="60"/>
        <end position="79"/>
    </location>
</feature>
<evidence type="ECO:0000256" key="7">
    <source>
        <dbReference type="SAM" id="Phobius"/>
    </source>
</evidence>
<dbReference type="PANTHER" id="PTHR10743:SF0">
    <property type="entry name" value="PROTEIN RER1"/>
    <property type="match status" value="1"/>
</dbReference>
<keyword evidence="5 6" id="KW-0472">Membrane</keyword>
<dbReference type="GeneID" id="90074667"/>
<comment type="function">
    <text evidence="6">Involved in the retrieval of endoplasmic reticulum membrane proteins from the early Golgi compartment.</text>
</comment>
<dbReference type="EMBL" id="BTFZ01000011">
    <property type="protein sequence ID" value="GMM36692.1"/>
    <property type="molecule type" value="Genomic_DNA"/>
</dbReference>
<evidence type="ECO:0000313" key="9">
    <source>
        <dbReference type="Proteomes" id="UP001360560"/>
    </source>
</evidence>
<dbReference type="InterPro" id="IPR004932">
    <property type="entry name" value="Rer1"/>
</dbReference>
<dbReference type="GO" id="GO:0005783">
    <property type="term" value="C:endoplasmic reticulum"/>
    <property type="evidence" value="ECO:0007669"/>
    <property type="project" value="GOC"/>
</dbReference>
<protein>
    <recommendedName>
        <fullName evidence="6">Protein RER1</fullName>
    </recommendedName>
</protein>
<reference evidence="8 9" key="1">
    <citation type="journal article" date="2023" name="Elife">
        <title>Identification of key yeast species and microbe-microbe interactions impacting larval growth of Drosophila in the wild.</title>
        <authorList>
            <person name="Mure A."/>
            <person name="Sugiura Y."/>
            <person name="Maeda R."/>
            <person name="Honda K."/>
            <person name="Sakurai N."/>
            <person name="Takahashi Y."/>
            <person name="Watada M."/>
            <person name="Katoh T."/>
            <person name="Gotoh A."/>
            <person name="Gotoh Y."/>
            <person name="Taniguchi I."/>
            <person name="Nakamura K."/>
            <person name="Hayashi T."/>
            <person name="Katayama T."/>
            <person name="Uemura T."/>
            <person name="Hattori Y."/>
        </authorList>
    </citation>
    <scope>NUCLEOTIDE SEQUENCE [LARGE SCALE GENOMIC DNA]</scope>
    <source>
        <strain evidence="8 9">SC-9</strain>
    </source>
</reference>
<comment type="subcellular location">
    <subcellularLocation>
        <location evidence="1">Membrane</location>
        <topology evidence="1">Multi-pass membrane protein</topology>
    </subcellularLocation>
</comment>
<dbReference type="GO" id="GO:0000139">
    <property type="term" value="C:Golgi membrane"/>
    <property type="evidence" value="ECO:0007669"/>
    <property type="project" value="TreeGrafter"/>
</dbReference>
<dbReference type="RefSeq" id="XP_064853688.1">
    <property type="nucleotide sequence ID" value="XM_064997616.1"/>
</dbReference>
<evidence type="ECO:0000256" key="1">
    <source>
        <dbReference type="ARBA" id="ARBA00004141"/>
    </source>
</evidence>
<dbReference type="InterPro" id="IPR036259">
    <property type="entry name" value="MFS_trans_sf"/>
</dbReference>
<evidence type="ECO:0000313" key="8">
    <source>
        <dbReference type="EMBL" id="GMM36692.1"/>
    </source>
</evidence>
<gene>
    <name evidence="8" type="ORF">DASC09_040170</name>
</gene>
<organism evidence="8 9">
    <name type="scientific">Saccharomycopsis crataegensis</name>
    <dbReference type="NCBI Taxonomy" id="43959"/>
    <lineage>
        <taxon>Eukaryota</taxon>
        <taxon>Fungi</taxon>
        <taxon>Dikarya</taxon>
        <taxon>Ascomycota</taxon>
        <taxon>Saccharomycotina</taxon>
        <taxon>Saccharomycetes</taxon>
        <taxon>Saccharomycopsidaceae</taxon>
        <taxon>Saccharomycopsis</taxon>
    </lineage>
</organism>
<keyword evidence="4 7" id="KW-1133">Transmembrane helix</keyword>
<dbReference type="Pfam" id="PF03248">
    <property type="entry name" value="Rer1"/>
    <property type="match status" value="1"/>
</dbReference>
<feature type="transmembrane region" description="Helical" evidence="7">
    <location>
        <begin position="36"/>
        <end position="54"/>
    </location>
</feature>
<evidence type="ECO:0000256" key="6">
    <source>
        <dbReference type="PIRNR" id="PIRNR016013"/>
    </source>
</evidence>
<name>A0AAV5QQ03_9ASCO</name>
<keyword evidence="8" id="KW-0675">Receptor</keyword>
<dbReference type="GO" id="GO:0006621">
    <property type="term" value="P:protein retention in ER lumen"/>
    <property type="evidence" value="ECO:0007669"/>
    <property type="project" value="TreeGrafter"/>
</dbReference>
<dbReference type="Proteomes" id="UP001360560">
    <property type="component" value="Unassembled WGS sequence"/>
</dbReference>
<evidence type="ECO:0000256" key="2">
    <source>
        <dbReference type="ARBA" id="ARBA00006070"/>
    </source>
</evidence>
<feature type="transmembrane region" description="Helical" evidence="7">
    <location>
        <begin position="152"/>
        <end position="170"/>
    </location>
</feature>
<comment type="caution">
    <text evidence="8">The sequence shown here is derived from an EMBL/GenBank/DDBJ whole genome shotgun (WGS) entry which is preliminary data.</text>
</comment>
<keyword evidence="9" id="KW-1185">Reference proteome</keyword>
<proteinExistence type="inferred from homology"/>
<dbReference type="PANTHER" id="PTHR10743">
    <property type="entry name" value="PROTEIN RER1"/>
    <property type="match status" value="1"/>
</dbReference>
<dbReference type="AlphaFoldDB" id="A0AAV5QQ03"/>
<evidence type="ECO:0000256" key="5">
    <source>
        <dbReference type="ARBA" id="ARBA00023136"/>
    </source>
</evidence>
<evidence type="ECO:0000256" key="4">
    <source>
        <dbReference type="ARBA" id="ARBA00022989"/>
    </source>
</evidence>
<dbReference type="GO" id="GO:0006890">
    <property type="term" value="P:retrograde vesicle-mediated transport, Golgi to endoplasmic reticulum"/>
    <property type="evidence" value="ECO:0007669"/>
    <property type="project" value="TreeGrafter"/>
</dbReference>
<comment type="similarity">
    <text evidence="2 6">Belongs to the RER1 family.</text>
</comment>
<accession>A0AAV5QQ03</accession>
<dbReference type="PIRSF" id="PIRSF016013">
    <property type="entry name" value="AtER_Rer1p"/>
    <property type="match status" value="1"/>
</dbReference>
<sequence>MPSFDDPSPAVNQFTAYIDKAKTLYQVNLDKVTPFVTYRWAGFGIMLFLFLVRILVAQGWYIICYTLSIYLLSLFIQFLQPKFDVTLQQELNNESIEEGLTEEEKRGGDSGAVDDEFRPFIRRLPEFKFWHRAMVATTVSLFGSFFEIFNLPVFWPILLMYFIALFSFSMKKQIQHMIKYHYIPLDIGKAKYGKVGK</sequence>
<dbReference type="SUPFAM" id="SSF103473">
    <property type="entry name" value="MFS general substrate transporter"/>
    <property type="match status" value="1"/>
</dbReference>
<keyword evidence="3 7" id="KW-0812">Transmembrane</keyword>
<evidence type="ECO:0000256" key="3">
    <source>
        <dbReference type="ARBA" id="ARBA00022692"/>
    </source>
</evidence>